<evidence type="ECO:0000256" key="1">
    <source>
        <dbReference type="SAM" id="Phobius"/>
    </source>
</evidence>
<evidence type="ECO:0000313" key="3">
    <source>
        <dbReference type="Proteomes" id="UP000003891"/>
    </source>
</evidence>
<keyword evidence="1" id="KW-1133">Transmembrane helix</keyword>
<dbReference type="OrthoDB" id="1922895at2"/>
<proteinExistence type="predicted"/>
<dbReference type="InterPro" id="IPR006485">
    <property type="entry name" value="Phage-like_holin"/>
</dbReference>
<feature type="transmembrane region" description="Helical" evidence="1">
    <location>
        <begin position="42"/>
        <end position="59"/>
    </location>
</feature>
<sequence>MSNSKWRNYGLWVSLVSAILLAVQAFGAIFNFQIAPEKFDEIVTAVNALLGVLVVLGIVSNPKEGTGYRDKDK</sequence>
<dbReference type="eggNOG" id="ENOG50338ZJ">
    <property type="taxonomic scope" value="Bacteria"/>
</dbReference>
<gene>
    <name evidence="2" type="ORF">PaelaDRAFT_5682</name>
</gene>
<keyword evidence="1" id="KW-0812">Transmembrane</keyword>
<protein>
    <recommendedName>
        <fullName evidence="4">Holin</fullName>
    </recommendedName>
</protein>
<name>G4HNX1_9BACL</name>
<organism evidence="2 3">
    <name type="scientific">Paenibacillus lactis 154</name>
    <dbReference type="NCBI Taxonomy" id="743719"/>
    <lineage>
        <taxon>Bacteria</taxon>
        <taxon>Bacillati</taxon>
        <taxon>Bacillota</taxon>
        <taxon>Bacilli</taxon>
        <taxon>Bacillales</taxon>
        <taxon>Paenibacillaceae</taxon>
        <taxon>Paenibacillus</taxon>
    </lineage>
</organism>
<dbReference type="STRING" id="743719.PaelaDRAFT_5682"/>
<reference evidence="2 3" key="1">
    <citation type="submission" date="2011-09" db="EMBL/GenBank/DDBJ databases">
        <title>The draft genome of Paenibacillus lactis 154.</title>
        <authorList>
            <consortium name="US DOE Joint Genome Institute (JGI-PGF)"/>
            <person name="Lucas S."/>
            <person name="Han J."/>
            <person name="Lapidus A."/>
            <person name="Cheng J.-F."/>
            <person name="Goodwin L."/>
            <person name="Pitluck S."/>
            <person name="Peters L."/>
            <person name="Land M.L."/>
            <person name="Hauser L."/>
            <person name="Siebers A."/>
            <person name="Thelen M."/>
            <person name="Hugenholtz P."/>
            <person name="Allgaier M."/>
            <person name="Woyke T.J."/>
        </authorList>
    </citation>
    <scope>NUCLEOTIDE SEQUENCE [LARGE SCALE GENOMIC DNA]</scope>
    <source>
        <strain evidence="2 3">154</strain>
    </source>
</reference>
<dbReference type="Proteomes" id="UP000003891">
    <property type="component" value="Unassembled WGS sequence"/>
</dbReference>
<feature type="transmembrane region" description="Helical" evidence="1">
    <location>
        <begin position="9"/>
        <end position="30"/>
    </location>
</feature>
<dbReference type="Pfam" id="PF04531">
    <property type="entry name" value="Phage_holin_1"/>
    <property type="match status" value="1"/>
</dbReference>
<dbReference type="RefSeq" id="WP_007132833.1">
    <property type="nucleotide sequence ID" value="NZ_AGIP01000022.1"/>
</dbReference>
<keyword evidence="1" id="KW-0472">Membrane</keyword>
<dbReference type="EMBL" id="AGIP01000022">
    <property type="protein sequence ID" value="EHB50135.1"/>
    <property type="molecule type" value="Genomic_DNA"/>
</dbReference>
<accession>G4HNX1</accession>
<dbReference type="PATRIC" id="fig|743719.3.peg.5781"/>
<evidence type="ECO:0000313" key="2">
    <source>
        <dbReference type="EMBL" id="EHB50135.1"/>
    </source>
</evidence>
<evidence type="ECO:0008006" key="4">
    <source>
        <dbReference type="Google" id="ProtNLM"/>
    </source>
</evidence>
<dbReference type="AlphaFoldDB" id="G4HNX1"/>